<protein>
    <submittedName>
        <fullName evidence="1">Uncharacterized protein</fullName>
    </submittedName>
</protein>
<proteinExistence type="predicted"/>
<dbReference type="AlphaFoldDB" id="A0AAW3C1V9"/>
<organism evidence="1 2">
    <name type="scientific">Leishmania shawi</name>
    <dbReference type="NCBI Taxonomy" id="5680"/>
    <lineage>
        <taxon>Eukaryota</taxon>
        <taxon>Discoba</taxon>
        <taxon>Euglenozoa</taxon>
        <taxon>Kinetoplastea</taxon>
        <taxon>Metakinetoplastina</taxon>
        <taxon>Trypanosomatida</taxon>
        <taxon>Trypanosomatidae</taxon>
        <taxon>Leishmaniinae</taxon>
        <taxon>Leishmania</taxon>
        <taxon>Leishmania guyanensis species complex</taxon>
    </lineage>
</organism>
<dbReference type="EMBL" id="JBAMZJ010000018">
    <property type="protein sequence ID" value="KAL0527736.1"/>
    <property type="molecule type" value="Genomic_DNA"/>
</dbReference>
<accession>A0AAW3C1V9</accession>
<evidence type="ECO:0000313" key="2">
    <source>
        <dbReference type="Proteomes" id="UP001500493"/>
    </source>
</evidence>
<comment type="caution">
    <text evidence="1">The sequence shown here is derived from an EMBL/GenBank/DDBJ whole genome shotgun (WGS) entry which is preliminary data.</text>
</comment>
<dbReference type="Proteomes" id="UP001500493">
    <property type="component" value="Unassembled WGS sequence"/>
</dbReference>
<reference evidence="1" key="1">
    <citation type="submission" date="2024-02" db="EMBL/GenBank/DDBJ databases">
        <title>FIRST GENOME SEQUENCES OF Leishmania (Viannia) shawi, Leishmania (Viannia) lindenbergi AND Leishmania (Viannia) utingensis.</title>
        <authorList>
            <person name="Resadore F."/>
            <person name="Custodio M.G.F."/>
            <person name="Boite M.C."/>
            <person name="Cupolillo E."/>
            <person name="Ferreira G.E.M."/>
        </authorList>
    </citation>
    <scope>NUCLEOTIDE SEQUENCE</scope>
    <source>
        <strain evidence="1">MHOM/BR/2013/18 LTA MLF</strain>
    </source>
</reference>
<name>A0AAW3C1V9_9TRYP</name>
<gene>
    <name evidence="1" type="ORF">Q4I32_002712</name>
</gene>
<evidence type="ECO:0000313" key="1">
    <source>
        <dbReference type="EMBL" id="KAL0527736.1"/>
    </source>
</evidence>
<sequence>MRANRQGTTETLRRRDDVFARLSRRCPTSLSSCAFDAVAARLQEEEAQCTFVPHVNHTFDAALMPWAAESDVFTRLFGHAKCQQQQQEDTAKVKQKADAVEMEEWRSKFRHMSFPKHLYTCPRPKGRHATSLALIVPYAPEKGTGRTGGARAARGLIGRYTLDDQDKTVVQQSHAGALWLYAYPR</sequence>